<reference evidence="2 3" key="1">
    <citation type="submission" date="2024-01" db="EMBL/GenBank/DDBJ databases">
        <title>A telomere-to-telomere, gap-free genome of sweet tea (Lithocarpus litseifolius).</title>
        <authorList>
            <person name="Zhou J."/>
        </authorList>
    </citation>
    <scope>NUCLEOTIDE SEQUENCE [LARGE SCALE GENOMIC DNA]</scope>
    <source>
        <strain evidence="2">Zhou-2022a</strain>
        <tissue evidence="2">Leaf</tissue>
    </source>
</reference>
<evidence type="ECO:0000313" key="3">
    <source>
        <dbReference type="Proteomes" id="UP001459277"/>
    </source>
</evidence>
<dbReference type="PANTHER" id="PTHR46932">
    <property type="entry name" value="HEAVY METAL-ASSOCIATED ISOPRENYLATED PLANT PROTEIN 47"/>
    <property type="match status" value="1"/>
</dbReference>
<dbReference type="AlphaFoldDB" id="A0AAW2CQB6"/>
<sequence>MKQKIIIRVQMTCEKCRIKAMKIASNTNGVISVAVEGSDKDHLVVIGEGVDSANLTGSLRKKLSYGAAILSVEEVKEKEKPAEEKEKPNNPEEHALVFHQYPPVPMFYEVVYDPDPSFCSIL</sequence>
<proteinExistence type="predicted"/>
<evidence type="ECO:0000313" key="2">
    <source>
        <dbReference type="EMBL" id="KAL0000420.1"/>
    </source>
</evidence>
<name>A0AAW2CQB6_9ROSI</name>
<evidence type="ECO:0000259" key="1">
    <source>
        <dbReference type="PROSITE" id="PS50846"/>
    </source>
</evidence>
<organism evidence="2 3">
    <name type="scientific">Lithocarpus litseifolius</name>
    <dbReference type="NCBI Taxonomy" id="425828"/>
    <lineage>
        <taxon>Eukaryota</taxon>
        <taxon>Viridiplantae</taxon>
        <taxon>Streptophyta</taxon>
        <taxon>Embryophyta</taxon>
        <taxon>Tracheophyta</taxon>
        <taxon>Spermatophyta</taxon>
        <taxon>Magnoliopsida</taxon>
        <taxon>eudicotyledons</taxon>
        <taxon>Gunneridae</taxon>
        <taxon>Pentapetalae</taxon>
        <taxon>rosids</taxon>
        <taxon>fabids</taxon>
        <taxon>Fagales</taxon>
        <taxon>Fagaceae</taxon>
        <taxon>Lithocarpus</taxon>
    </lineage>
</organism>
<dbReference type="SUPFAM" id="SSF55008">
    <property type="entry name" value="HMA, heavy metal-associated domain"/>
    <property type="match status" value="1"/>
</dbReference>
<dbReference type="GO" id="GO:0046872">
    <property type="term" value="F:metal ion binding"/>
    <property type="evidence" value="ECO:0007669"/>
    <property type="project" value="InterPro"/>
</dbReference>
<accession>A0AAW2CQB6</accession>
<dbReference type="Gene3D" id="3.30.70.100">
    <property type="match status" value="1"/>
</dbReference>
<dbReference type="PROSITE" id="PS50846">
    <property type="entry name" value="HMA_2"/>
    <property type="match status" value="1"/>
</dbReference>
<keyword evidence="3" id="KW-1185">Reference proteome</keyword>
<dbReference type="Proteomes" id="UP001459277">
    <property type="component" value="Unassembled WGS sequence"/>
</dbReference>
<gene>
    <name evidence="2" type="ORF">SO802_014201</name>
</gene>
<dbReference type="InterPro" id="IPR042885">
    <property type="entry name" value="HIPP47/16"/>
</dbReference>
<dbReference type="EMBL" id="JAZDWU010000005">
    <property type="protein sequence ID" value="KAL0000420.1"/>
    <property type="molecule type" value="Genomic_DNA"/>
</dbReference>
<dbReference type="PANTHER" id="PTHR46932:SF12">
    <property type="entry name" value="HEAVY METAL-ASSOCIATED ISOPRENYLATED PLANT PROTEIN 47"/>
    <property type="match status" value="1"/>
</dbReference>
<dbReference type="InterPro" id="IPR036163">
    <property type="entry name" value="HMA_dom_sf"/>
</dbReference>
<dbReference type="Pfam" id="PF00403">
    <property type="entry name" value="HMA"/>
    <property type="match status" value="1"/>
</dbReference>
<feature type="domain" description="HMA" evidence="1">
    <location>
        <begin position="2"/>
        <end position="68"/>
    </location>
</feature>
<protein>
    <recommendedName>
        <fullName evidence="1">HMA domain-containing protein</fullName>
    </recommendedName>
</protein>
<comment type="caution">
    <text evidence="2">The sequence shown here is derived from an EMBL/GenBank/DDBJ whole genome shotgun (WGS) entry which is preliminary data.</text>
</comment>
<dbReference type="InterPro" id="IPR006121">
    <property type="entry name" value="HMA_dom"/>
</dbReference>